<name>A0AAJ0HVJ0_9PEZI</name>
<gene>
    <name evidence="2" type="ORF">B0T25DRAFT_48462</name>
</gene>
<comment type="caution">
    <text evidence="2">The sequence shown here is derived from an EMBL/GenBank/DDBJ whole genome shotgun (WGS) entry which is preliminary data.</text>
</comment>
<feature type="region of interest" description="Disordered" evidence="1">
    <location>
        <begin position="27"/>
        <end position="70"/>
    </location>
</feature>
<evidence type="ECO:0000313" key="2">
    <source>
        <dbReference type="EMBL" id="KAK3363578.1"/>
    </source>
</evidence>
<dbReference type="EMBL" id="JAUIQD010000001">
    <property type="protein sequence ID" value="KAK3363578.1"/>
    <property type="molecule type" value="Genomic_DNA"/>
</dbReference>
<evidence type="ECO:0000256" key="1">
    <source>
        <dbReference type="SAM" id="MobiDB-lite"/>
    </source>
</evidence>
<evidence type="ECO:0000313" key="3">
    <source>
        <dbReference type="Proteomes" id="UP001275084"/>
    </source>
</evidence>
<accession>A0AAJ0HVJ0</accession>
<organism evidence="2 3">
    <name type="scientific">Lasiosphaeria hispida</name>
    <dbReference type="NCBI Taxonomy" id="260671"/>
    <lineage>
        <taxon>Eukaryota</taxon>
        <taxon>Fungi</taxon>
        <taxon>Dikarya</taxon>
        <taxon>Ascomycota</taxon>
        <taxon>Pezizomycotina</taxon>
        <taxon>Sordariomycetes</taxon>
        <taxon>Sordariomycetidae</taxon>
        <taxon>Sordariales</taxon>
        <taxon>Lasiosphaeriaceae</taxon>
        <taxon>Lasiosphaeria</taxon>
    </lineage>
</organism>
<feature type="region of interest" description="Disordered" evidence="1">
    <location>
        <begin position="141"/>
        <end position="160"/>
    </location>
</feature>
<proteinExistence type="predicted"/>
<dbReference type="AlphaFoldDB" id="A0AAJ0HVJ0"/>
<feature type="compositionally biased region" description="Basic and acidic residues" evidence="1">
    <location>
        <begin position="49"/>
        <end position="70"/>
    </location>
</feature>
<sequence>MARGQGGYELLNEGQWYVTSGLRLEGRNRKATSDQSLRLKTHHHGPPPPDRRRVPAVERWERGSRETSETLDGRLQTAMPVEAGAGIPVGMWCMAMCTRVVLPASVCHCRPGKAWDGLGESLGQTETQRLSAEGSVFLTRQDSPAQRKRRWSEMEGTRQMSGLRNQPHYLKQPARAQEGGILQLGRYPRLEAFRSQPAGPSRASIGRSRIPGFALGQGGGKGKSNSALQVSFIERVDARPGYRAPVCRLFLLTFLGETTSGKETSRGQSASCRI</sequence>
<reference evidence="2" key="1">
    <citation type="journal article" date="2023" name="Mol. Phylogenet. Evol.">
        <title>Genome-scale phylogeny and comparative genomics of the fungal order Sordariales.</title>
        <authorList>
            <person name="Hensen N."/>
            <person name="Bonometti L."/>
            <person name="Westerberg I."/>
            <person name="Brannstrom I.O."/>
            <person name="Guillou S."/>
            <person name="Cros-Aarteil S."/>
            <person name="Calhoun S."/>
            <person name="Haridas S."/>
            <person name="Kuo A."/>
            <person name="Mondo S."/>
            <person name="Pangilinan J."/>
            <person name="Riley R."/>
            <person name="LaButti K."/>
            <person name="Andreopoulos B."/>
            <person name="Lipzen A."/>
            <person name="Chen C."/>
            <person name="Yan M."/>
            <person name="Daum C."/>
            <person name="Ng V."/>
            <person name="Clum A."/>
            <person name="Steindorff A."/>
            <person name="Ohm R.A."/>
            <person name="Martin F."/>
            <person name="Silar P."/>
            <person name="Natvig D.O."/>
            <person name="Lalanne C."/>
            <person name="Gautier V."/>
            <person name="Ament-Velasquez S.L."/>
            <person name="Kruys A."/>
            <person name="Hutchinson M.I."/>
            <person name="Powell A.J."/>
            <person name="Barry K."/>
            <person name="Miller A.N."/>
            <person name="Grigoriev I.V."/>
            <person name="Debuchy R."/>
            <person name="Gladieux P."/>
            <person name="Hiltunen Thoren M."/>
            <person name="Johannesson H."/>
        </authorList>
    </citation>
    <scope>NUCLEOTIDE SEQUENCE</scope>
    <source>
        <strain evidence="2">CBS 955.72</strain>
    </source>
</reference>
<keyword evidence="3" id="KW-1185">Reference proteome</keyword>
<reference evidence="2" key="2">
    <citation type="submission" date="2023-06" db="EMBL/GenBank/DDBJ databases">
        <authorList>
            <consortium name="Lawrence Berkeley National Laboratory"/>
            <person name="Haridas S."/>
            <person name="Hensen N."/>
            <person name="Bonometti L."/>
            <person name="Westerberg I."/>
            <person name="Brannstrom I.O."/>
            <person name="Guillou S."/>
            <person name="Cros-Aarteil S."/>
            <person name="Calhoun S."/>
            <person name="Kuo A."/>
            <person name="Mondo S."/>
            <person name="Pangilinan J."/>
            <person name="Riley R."/>
            <person name="Labutti K."/>
            <person name="Andreopoulos B."/>
            <person name="Lipzen A."/>
            <person name="Chen C."/>
            <person name="Yanf M."/>
            <person name="Daum C."/>
            <person name="Ng V."/>
            <person name="Clum A."/>
            <person name="Steindorff A."/>
            <person name="Ohm R."/>
            <person name="Martin F."/>
            <person name="Silar P."/>
            <person name="Natvig D."/>
            <person name="Lalanne C."/>
            <person name="Gautier V."/>
            <person name="Ament-Velasquez S.L."/>
            <person name="Kruys A."/>
            <person name="Hutchinson M.I."/>
            <person name="Powell A.J."/>
            <person name="Barry K."/>
            <person name="Miller A.N."/>
            <person name="Grigoriev I.V."/>
            <person name="Debuchy R."/>
            <person name="Gladieux P."/>
            <person name="Thoren M.H."/>
            <person name="Johannesson H."/>
        </authorList>
    </citation>
    <scope>NUCLEOTIDE SEQUENCE</scope>
    <source>
        <strain evidence="2">CBS 955.72</strain>
    </source>
</reference>
<dbReference type="Proteomes" id="UP001275084">
    <property type="component" value="Unassembled WGS sequence"/>
</dbReference>
<protein>
    <submittedName>
        <fullName evidence="2">Uncharacterized protein</fullName>
    </submittedName>
</protein>